<keyword evidence="2" id="KW-1185">Reference proteome</keyword>
<evidence type="ECO:0000313" key="1">
    <source>
        <dbReference type="EMBL" id="SFI64252.1"/>
    </source>
</evidence>
<dbReference type="STRING" id="1121003.SAMN03080618_01020"/>
<evidence type="ECO:0000313" key="2">
    <source>
        <dbReference type="Proteomes" id="UP000242763"/>
    </source>
</evidence>
<sequence length="62" mass="7169">MSRFHKTVGDMALEVGIDLAVFQTALRRAKFPPRKVKQDWEVKIGSDDYSAMRSVLVTLFRR</sequence>
<dbReference type="AlphaFoldDB" id="A0A1I3JVH2"/>
<dbReference type="Proteomes" id="UP000242763">
    <property type="component" value="Unassembled WGS sequence"/>
</dbReference>
<gene>
    <name evidence="1" type="ORF">SAMN03080618_01020</name>
</gene>
<organism evidence="1 2">
    <name type="scientific">Aquamicrobium aerolatum DSM 21857</name>
    <dbReference type="NCBI Taxonomy" id="1121003"/>
    <lineage>
        <taxon>Bacteria</taxon>
        <taxon>Pseudomonadati</taxon>
        <taxon>Pseudomonadota</taxon>
        <taxon>Alphaproteobacteria</taxon>
        <taxon>Hyphomicrobiales</taxon>
        <taxon>Phyllobacteriaceae</taxon>
        <taxon>Aerobium</taxon>
    </lineage>
</organism>
<name>A0A1I3JVH2_9HYPH</name>
<dbReference type="EMBL" id="FORF01000004">
    <property type="protein sequence ID" value="SFI64252.1"/>
    <property type="molecule type" value="Genomic_DNA"/>
</dbReference>
<proteinExistence type="predicted"/>
<reference evidence="2" key="1">
    <citation type="submission" date="2016-10" db="EMBL/GenBank/DDBJ databases">
        <authorList>
            <person name="Varghese N."/>
            <person name="Submissions S."/>
        </authorList>
    </citation>
    <scope>NUCLEOTIDE SEQUENCE [LARGE SCALE GENOMIC DNA]</scope>
    <source>
        <strain evidence="2">DSM 21857</strain>
    </source>
</reference>
<accession>A0A1I3JVH2</accession>
<protein>
    <submittedName>
        <fullName evidence="1">Uncharacterized protein</fullName>
    </submittedName>
</protein>